<comment type="caution">
    <text evidence="3">The sequence shown here is derived from an EMBL/GenBank/DDBJ whole genome shotgun (WGS) entry which is preliminary data.</text>
</comment>
<keyword evidence="1" id="KW-0547">Nucleotide-binding</keyword>
<dbReference type="Proteomes" id="UP001332931">
    <property type="component" value="Unassembled WGS sequence"/>
</dbReference>
<dbReference type="SUPFAM" id="SSF56059">
    <property type="entry name" value="Glutathione synthetase ATP-binding domain-like"/>
    <property type="match status" value="1"/>
</dbReference>
<dbReference type="RefSeq" id="WP_330957790.1">
    <property type="nucleotide sequence ID" value="NZ_JAZGJQ010000002.1"/>
</dbReference>
<name>A0ABU7R8Z3_9ACTN</name>
<keyword evidence="1" id="KW-0067">ATP-binding</keyword>
<dbReference type="EMBL" id="JAZGJQ010000002">
    <property type="protein sequence ID" value="MEE6147025.1"/>
    <property type="molecule type" value="Genomic_DNA"/>
</dbReference>
<sequence>MGTALVTAIGSFSADIVIKRLHAAGEKVVGSDIYARELVADALSVDAFYQAPYTSDRERYASFVAGVCEAEGVDYICPLTDVDVDFFNAARAEDGTFAGALVCISPASSLAYCRDKQAMAGFLERSSSGVRGIETRPLPSLGSGPASFPVVVKPKDGRSSQGLRYVHDEREWAELSSIPDPERYVVQPLVEGRVVCVDVVRAAAGDACVAVPRREYLRTLNGAGTSVEVFHDSDLEAASCALAAELGVVGCVNFEFIEEGPDGRVPEPGTPSARFSAADAACAAEAGRAPAAPASFSPEGAARGRGLSRYHFLECNPRFSGGVEFSCIAAYDCVTNHLRAFRGEPIEPLGPWRAQFIARKYEEYVTRLED</sequence>
<proteinExistence type="predicted"/>
<dbReference type="InterPro" id="IPR011761">
    <property type="entry name" value="ATP-grasp"/>
</dbReference>
<accession>A0ABU7R8Z3</accession>
<protein>
    <recommendedName>
        <fullName evidence="2">ATP-grasp domain-containing protein</fullName>
    </recommendedName>
</protein>
<evidence type="ECO:0000256" key="1">
    <source>
        <dbReference type="PROSITE-ProRule" id="PRU00409"/>
    </source>
</evidence>
<gene>
    <name evidence="3" type="ORF">VXJ25_03285</name>
</gene>
<dbReference type="Gene3D" id="3.40.50.20">
    <property type="match status" value="1"/>
</dbReference>
<feature type="domain" description="ATP-grasp" evidence="2">
    <location>
        <begin position="116"/>
        <end position="342"/>
    </location>
</feature>
<reference evidence="3 4" key="1">
    <citation type="submission" date="2024-01" db="EMBL/GenBank/DDBJ databases">
        <title>Description of Olsenella sp. nov., isolated from pig feces.</title>
        <authorList>
            <person name="Chang Y.-H."/>
        </authorList>
    </citation>
    <scope>NUCLEOTIDE SEQUENCE [LARGE SCALE GENOMIC DNA]</scope>
    <source>
        <strain evidence="3 4">YH-ols2223</strain>
    </source>
</reference>
<dbReference type="Gene3D" id="3.30.470.20">
    <property type="entry name" value="ATP-grasp fold, B domain"/>
    <property type="match status" value="2"/>
</dbReference>
<evidence type="ECO:0000313" key="4">
    <source>
        <dbReference type="Proteomes" id="UP001332931"/>
    </source>
</evidence>
<organism evidence="3 4">
    <name type="scientific">Olsenella absiana</name>
    <dbReference type="NCBI Taxonomy" id="3115222"/>
    <lineage>
        <taxon>Bacteria</taxon>
        <taxon>Bacillati</taxon>
        <taxon>Actinomycetota</taxon>
        <taxon>Coriobacteriia</taxon>
        <taxon>Coriobacteriales</taxon>
        <taxon>Atopobiaceae</taxon>
        <taxon>Olsenella</taxon>
    </lineage>
</organism>
<keyword evidence="4" id="KW-1185">Reference proteome</keyword>
<evidence type="ECO:0000259" key="2">
    <source>
        <dbReference type="PROSITE" id="PS50975"/>
    </source>
</evidence>
<evidence type="ECO:0000313" key="3">
    <source>
        <dbReference type="EMBL" id="MEE6147025.1"/>
    </source>
</evidence>
<dbReference type="PROSITE" id="PS50975">
    <property type="entry name" value="ATP_GRASP"/>
    <property type="match status" value="1"/>
</dbReference>